<dbReference type="AlphaFoldDB" id="A0A2S4US38"/>
<evidence type="ECO:0000313" key="3">
    <source>
        <dbReference type="Proteomes" id="UP000239156"/>
    </source>
</evidence>
<dbReference type="Gene3D" id="3.40.50.11340">
    <property type="match status" value="1"/>
</dbReference>
<dbReference type="EMBL" id="PKSL01000186">
    <property type="protein sequence ID" value="POW00087.1"/>
    <property type="molecule type" value="Genomic_DNA"/>
</dbReference>
<sequence>MKKRTKLSEIPLLDIQARSATQTDRMKIKPKLYHRTSPWTTSKRRFVLFPTLVLMALATVIWWIDIDRKKPSNRLQKIVQPDIETQAQRFPLVQKEKLSKSVEDLDDRDQYLSYLPHSGFHNQRIALENALTLAKVLNRTLIIPPCILGTAVPWIEFDKLSHRLRTISSIGYEDCDSEELAQTTSTRECLGQPPGTWVDWELIIDMDEIRKLVKVVERKSFEEDWLIRRLKIKKPSDKIQQVKEGTIYQYKFLVRPSSRTKSGKKVVEKKVELGKFESVIDIYEQFGNSDAKLIEIGSLFGTSRLKISNDPIARQARSDFRRAMIFSNPVLVKLSQRITSQLSYPSAGYLGVHVRVGDNLFRSHASATVSTIIGKLVTDHLKLPLSLLKEAILESDLEEYHRQAGVVVSGGSRLTCRRPKYTKAHLLKFNQPLFLATDSLLPEVEPALRTFFKAFPCTYLLNDFELSSLKEIRLSQDHMLISNPAIGKLMLPLLDAMVAARATSFVGTPGSTFSDFVDNVLFQTYHNSPIVEFG</sequence>
<keyword evidence="1" id="KW-1133">Transmembrane helix</keyword>
<protein>
    <recommendedName>
        <fullName evidence="4">O-fucosyltransferase family protein</fullName>
    </recommendedName>
</protein>
<dbReference type="Gene3D" id="3.40.50.11350">
    <property type="match status" value="1"/>
</dbReference>
<dbReference type="VEuPathDB" id="FungiDB:PSTT_13373"/>
<dbReference type="VEuPathDB" id="FungiDB:PSHT_03268"/>
<dbReference type="PANTHER" id="PTHR36050:SF1">
    <property type="entry name" value="O-FUCOSYLTRANSFERASE 30"/>
    <property type="match status" value="1"/>
</dbReference>
<proteinExistence type="predicted"/>
<dbReference type="CDD" id="cd11296">
    <property type="entry name" value="O-FucT_like"/>
    <property type="match status" value="1"/>
</dbReference>
<accession>A0A2S4US38</accession>
<keyword evidence="3" id="KW-1185">Reference proteome</keyword>
<dbReference type="PANTHER" id="PTHR36050">
    <property type="entry name" value="O-FUCOSYLTRANSFERASE 30"/>
    <property type="match status" value="1"/>
</dbReference>
<reference evidence="2" key="1">
    <citation type="submission" date="2017-12" db="EMBL/GenBank/DDBJ databases">
        <title>Gene loss provides genomic basis for host adaptation in cereal stripe rust fungi.</title>
        <authorList>
            <person name="Xia C."/>
        </authorList>
    </citation>
    <scope>NUCLEOTIDE SEQUENCE [LARGE SCALE GENOMIC DNA]</scope>
    <source>
        <strain evidence="2">93-210</strain>
    </source>
</reference>
<feature type="transmembrane region" description="Helical" evidence="1">
    <location>
        <begin position="46"/>
        <end position="64"/>
    </location>
</feature>
<keyword evidence="1" id="KW-0472">Membrane</keyword>
<name>A0A2S4US38_9BASI</name>
<evidence type="ECO:0000313" key="2">
    <source>
        <dbReference type="EMBL" id="POW00087.1"/>
    </source>
</evidence>
<evidence type="ECO:0008006" key="4">
    <source>
        <dbReference type="Google" id="ProtNLM"/>
    </source>
</evidence>
<comment type="caution">
    <text evidence="2">The sequence shown here is derived from an EMBL/GenBank/DDBJ whole genome shotgun (WGS) entry which is preliminary data.</text>
</comment>
<evidence type="ECO:0000256" key="1">
    <source>
        <dbReference type="SAM" id="Phobius"/>
    </source>
</evidence>
<gene>
    <name evidence="2" type="ORF">PSTT_13373</name>
</gene>
<organism evidence="2 3">
    <name type="scientific">Puccinia striiformis</name>
    <dbReference type="NCBI Taxonomy" id="27350"/>
    <lineage>
        <taxon>Eukaryota</taxon>
        <taxon>Fungi</taxon>
        <taxon>Dikarya</taxon>
        <taxon>Basidiomycota</taxon>
        <taxon>Pucciniomycotina</taxon>
        <taxon>Pucciniomycetes</taxon>
        <taxon>Pucciniales</taxon>
        <taxon>Pucciniaceae</taxon>
        <taxon>Puccinia</taxon>
    </lineage>
</organism>
<dbReference type="Proteomes" id="UP000239156">
    <property type="component" value="Unassembled WGS sequence"/>
</dbReference>
<keyword evidence="1" id="KW-0812">Transmembrane</keyword>